<feature type="compositionally biased region" description="Gly residues" evidence="1">
    <location>
        <begin position="182"/>
        <end position="191"/>
    </location>
</feature>
<comment type="caution">
    <text evidence="2">The sequence shown here is derived from an EMBL/GenBank/DDBJ whole genome shotgun (WGS) entry which is preliminary data.</text>
</comment>
<feature type="compositionally biased region" description="Basic and acidic residues" evidence="1">
    <location>
        <begin position="224"/>
        <end position="234"/>
    </location>
</feature>
<dbReference type="InterPro" id="IPR039258">
    <property type="entry name" value="ZNF511"/>
</dbReference>
<evidence type="ECO:0008006" key="4">
    <source>
        <dbReference type="Google" id="ProtNLM"/>
    </source>
</evidence>
<evidence type="ECO:0000256" key="1">
    <source>
        <dbReference type="SAM" id="MobiDB-lite"/>
    </source>
</evidence>
<dbReference type="PANTHER" id="PTHR21354">
    <property type="entry name" value="ZINC FINGER PROTEIN 511"/>
    <property type="match status" value="1"/>
</dbReference>
<dbReference type="AlphaFoldDB" id="A0A177UY81"/>
<dbReference type="EMBL" id="LWDD02001043">
    <property type="protein sequence ID" value="KAE8253211.1"/>
    <property type="molecule type" value="Genomic_DNA"/>
</dbReference>
<dbReference type="PANTHER" id="PTHR21354:SF0">
    <property type="entry name" value="ZINC FINGER PROTEIN 511"/>
    <property type="match status" value="1"/>
</dbReference>
<gene>
    <name evidence="2" type="ORF">A4X03_0g5960</name>
</gene>
<evidence type="ECO:0000313" key="2">
    <source>
        <dbReference type="EMBL" id="KAE8253211.1"/>
    </source>
</evidence>
<reference evidence="2" key="1">
    <citation type="submission" date="2016-04" db="EMBL/GenBank/DDBJ databases">
        <authorList>
            <person name="Nguyen H.D."/>
            <person name="Kesanakurti P."/>
            <person name="Cullis J."/>
            <person name="Levesque C.A."/>
            <person name="Hambleton S."/>
        </authorList>
    </citation>
    <scope>NUCLEOTIDE SEQUENCE</scope>
    <source>
        <strain evidence="2">DAOMC 238032</strain>
    </source>
</reference>
<reference evidence="2" key="2">
    <citation type="journal article" date="2019" name="IMA Fungus">
        <title>Genome sequencing and comparison of five Tilletia species to identify candidate genes for the detection of regulated species infecting wheat.</title>
        <authorList>
            <person name="Nguyen H.D.T."/>
            <person name="Sultana T."/>
            <person name="Kesanakurti P."/>
            <person name="Hambleton S."/>
        </authorList>
    </citation>
    <scope>NUCLEOTIDE SEQUENCE</scope>
    <source>
        <strain evidence="2">DAOMC 238032</strain>
    </source>
</reference>
<evidence type="ECO:0000313" key="3">
    <source>
        <dbReference type="Proteomes" id="UP000077671"/>
    </source>
</evidence>
<name>A0A177UY81_9BASI</name>
<dbReference type="Proteomes" id="UP000077671">
    <property type="component" value="Unassembled WGS sequence"/>
</dbReference>
<accession>A0A177UY81</accession>
<protein>
    <recommendedName>
        <fullName evidence="4">C2H2-type domain-containing protein</fullName>
    </recommendedName>
</protein>
<feature type="region of interest" description="Disordered" evidence="1">
    <location>
        <begin position="180"/>
        <end position="308"/>
    </location>
</feature>
<feature type="compositionally biased region" description="Basic and acidic residues" evidence="1">
    <location>
        <begin position="262"/>
        <end position="272"/>
    </location>
</feature>
<organism evidence="2 3">
    <name type="scientific">Tilletia caries</name>
    <name type="common">wheat bunt fungus</name>
    <dbReference type="NCBI Taxonomy" id="13290"/>
    <lineage>
        <taxon>Eukaryota</taxon>
        <taxon>Fungi</taxon>
        <taxon>Dikarya</taxon>
        <taxon>Basidiomycota</taxon>
        <taxon>Ustilaginomycotina</taxon>
        <taxon>Exobasidiomycetes</taxon>
        <taxon>Tilletiales</taxon>
        <taxon>Tilletiaceae</taxon>
        <taxon>Tilletia</taxon>
    </lineage>
</organism>
<sequence>MMPTSSSIVKRRLIFRSQPSSASESDKITWSCSLPPSCHSHPRHFPNLAEYEAHYVLEHAHVCDVALHIDLERAQEGGGGGGGTTCGKVFPSEWLLECHIDESHSDLTEARKARGLPTLHCLHPSCPTVFHSPYDRRTHAIDTHGFPANYFFDLVQHGIGELIGEFGAGASLLLPVGEGEGEGGGGGGGVEVVGDAVTGGKVGPRREGVVAGRRSGPTLKRSRSTLEEAGRRMDEEDDDVDEEKGASPSSSSPPMYTPGDTNDDHPGGDDSNLHQLVDTLDSLRLVPSAVRRKQRASTQQGSPPARMS</sequence>
<proteinExistence type="predicted"/>